<dbReference type="GO" id="GO:0008270">
    <property type="term" value="F:zinc ion binding"/>
    <property type="evidence" value="ECO:0007669"/>
    <property type="project" value="InterPro"/>
</dbReference>
<dbReference type="HOGENOM" id="CLU_072764_0_0_10"/>
<keyword evidence="2" id="KW-0255">Endonuclease</keyword>
<dbReference type="OrthoDB" id="9779761at2"/>
<dbReference type="KEGG" id="pvi:Cvib_0082"/>
<dbReference type="InterPro" id="IPR003615">
    <property type="entry name" value="HNH_nuc"/>
</dbReference>
<dbReference type="Pfam" id="PF01844">
    <property type="entry name" value="HNH"/>
    <property type="match status" value="1"/>
</dbReference>
<dbReference type="EMBL" id="CP000607">
    <property type="protein sequence ID" value="ABP36108.1"/>
    <property type="molecule type" value="Genomic_DNA"/>
</dbReference>
<keyword evidence="2" id="KW-0378">Hydrolase</keyword>
<dbReference type="REBASE" id="12294">
    <property type="entry name" value="PviMcrAP"/>
</dbReference>
<feature type="domain" description="HNH nuclease" evidence="1">
    <location>
        <begin position="157"/>
        <end position="217"/>
    </location>
</feature>
<organism evidence="2">
    <name type="scientific">Chlorobium phaeovibrioides (strain DSM 265 / 1930)</name>
    <name type="common">Prosthecochloris vibrioformis (strain DSM 265)</name>
    <dbReference type="NCBI Taxonomy" id="290318"/>
    <lineage>
        <taxon>Bacteria</taxon>
        <taxon>Pseudomonadati</taxon>
        <taxon>Chlorobiota</taxon>
        <taxon>Chlorobiia</taxon>
        <taxon>Chlorobiales</taxon>
        <taxon>Chlorobiaceae</taxon>
        <taxon>Chlorobium/Pelodictyon group</taxon>
        <taxon>Chlorobium</taxon>
    </lineage>
</organism>
<dbReference type="SMART" id="SM00507">
    <property type="entry name" value="HNHc"/>
    <property type="match status" value="1"/>
</dbReference>
<dbReference type="AlphaFoldDB" id="A4SC99"/>
<name>A4SC99_CHLPM</name>
<dbReference type="Gene3D" id="1.10.30.50">
    <property type="match status" value="1"/>
</dbReference>
<accession>A4SC99</accession>
<evidence type="ECO:0000259" key="1">
    <source>
        <dbReference type="SMART" id="SM00507"/>
    </source>
</evidence>
<reference evidence="2" key="1">
    <citation type="submission" date="2007-03" db="EMBL/GenBank/DDBJ databases">
        <title>Complete sequence of Prosthecochloris vibrioformis DSM 265.</title>
        <authorList>
            <consortium name="US DOE Joint Genome Institute"/>
            <person name="Copeland A."/>
            <person name="Lucas S."/>
            <person name="Lapidus A."/>
            <person name="Barry K."/>
            <person name="Detter J.C."/>
            <person name="Glavina del Rio T."/>
            <person name="Hammon N."/>
            <person name="Israni S."/>
            <person name="Pitluck S."/>
            <person name="Schmutz J."/>
            <person name="Larimer F."/>
            <person name="Land M."/>
            <person name="Hauser L."/>
            <person name="Mikhailova N."/>
            <person name="Li T."/>
            <person name="Overmann J."/>
            <person name="Schuster S.C."/>
            <person name="Bryant D.A."/>
            <person name="Richardson P."/>
        </authorList>
    </citation>
    <scope>NUCLEOTIDE SEQUENCE [LARGE SCALE GENOMIC DNA]</scope>
    <source>
        <strain evidence="2">DSM 265</strain>
    </source>
</reference>
<gene>
    <name evidence="2" type="ordered locus">Cvib_0082</name>
</gene>
<keyword evidence="2" id="KW-0540">Nuclease</keyword>
<dbReference type="GO" id="GO:0004519">
    <property type="term" value="F:endonuclease activity"/>
    <property type="evidence" value="ECO:0007669"/>
    <property type="project" value="UniProtKB-KW"/>
</dbReference>
<dbReference type="eggNOG" id="COG1403">
    <property type="taxonomic scope" value="Bacteria"/>
</dbReference>
<sequence>MNIPKLDPSKRHREYDSYSDELRSEVVRGWLFSKKNHRQLDEEVLGLDRNISRGYQSMGILHFLGLKADFHGIFQAISESQVIGLLKADEQDFSSVISFLESGRSAINIKALIETETAEIAKSRTDTSVARNERILNAEKRPKRQRVYSYTYQRNPDIVVEALHRAEGFCENCKNPAPFKRASDGTPFLEVHHIRSLSDGGEDTLENVVALCPNCHREKHYG</sequence>
<protein>
    <submittedName>
        <fullName evidence="2">HNH endonuclease</fullName>
    </submittedName>
</protein>
<dbReference type="InterPro" id="IPR002711">
    <property type="entry name" value="HNH"/>
</dbReference>
<dbReference type="GO" id="GO:0003676">
    <property type="term" value="F:nucleic acid binding"/>
    <property type="evidence" value="ECO:0007669"/>
    <property type="project" value="InterPro"/>
</dbReference>
<evidence type="ECO:0000313" key="2">
    <source>
        <dbReference type="EMBL" id="ABP36108.1"/>
    </source>
</evidence>
<dbReference type="CDD" id="cd00085">
    <property type="entry name" value="HNHc"/>
    <property type="match status" value="1"/>
</dbReference>
<proteinExistence type="predicted"/>